<evidence type="ECO:0000313" key="1">
    <source>
        <dbReference type="EMBL" id="KZV50319.1"/>
    </source>
</evidence>
<dbReference type="Proteomes" id="UP000250235">
    <property type="component" value="Unassembled WGS sequence"/>
</dbReference>
<protein>
    <submittedName>
        <fullName evidence="1">Uncharacterized protein</fullName>
    </submittedName>
</protein>
<reference evidence="1 2" key="1">
    <citation type="journal article" date="2015" name="Proc. Natl. Acad. Sci. U.S.A.">
        <title>The resurrection genome of Boea hygrometrica: A blueprint for survival of dehydration.</title>
        <authorList>
            <person name="Xiao L."/>
            <person name="Yang G."/>
            <person name="Zhang L."/>
            <person name="Yang X."/>
            <person name="Zhao S."/>
            <person name="Ji Z."/>
            <person name="Zhou Q."/>
            <person name="Hu M."/>
            <person name="Wang Y."/>
            <person name="Chen M."/>
            <person name="Xu Y."/>
            <person name="Jin H."/>
            <person name="Xiao X."/>
            <person name="Hu G."/>
            <person name="Bao F."/>
            <person name="Hu Y."/>
            <person name="Wan P."/>
            <person name="Li L."/>
            <person name="Deng X."/>
            <person name="Kuang T."/>
            <person name="Xiang C."/>
            <person name="Zhu J.K."/>
            <person name="Oliver M.J."/>
            <person name="He Y."/>
        </authorList>
    </citation>
    <scope>NUCLEOTIDE SEQUENCE [LARGE SCALE GENOMIC DNA]</scope>
    <source>
        <strain evidence="2">cv. XS01</strain>
    </source>
</reference>
<dbReference type="AlphaFoldDB" id="A0A2Z7D096"/>
<proteinExistence type="predicted"/>
<organism evidence="1 2">
    <name type="scientific">Dorcoceras hygrometricum</name>
    <dbReference type="NCBI Taxonomy" id="472368"/>
    <lineage>
        <taxon>Eukaryota</taxon>
        <taxon>Viridiplantae</taxon>
        <taxon>Streptophyta</taxon>
        <taxon>Embryophyta</taxon>
        <taxon>Tracheophyta</taxon>
        <taxon>Spermatophyta</taxon>
        <taxon>Magnoliopsida</taxon>
        <taxon>eudicotyledons</taxon>
        <taxon>Gunneridae</taxon>
        <taxon>Pentapetalae</taxon>
        <taxon>asterids</taxon>
        <taxon>lamiids</taxon>
        <taxon>Lamiales</taxon>
        <taxon>Gesneriaceae</taxon>
        <taxon>Didymocarpoideae</taxon>
        <taxon>Trichosporeae</taxon>
        <taxon>Loxocarpinae</taxon>
        <taxon>Dorcoceras</taxon>
    </lineage>
</organism>
<evidence type="ECO:0000313" key="2">
    <source>
        <dbReference type="Proteomes" id="UP000250235"/>
    </source>
</evidence>
<name>A0A2Z7D096_9LAMI</name>
<keyword evidence="2" id="KW-1185">Reference proteome</keyword>
<sequence length="123" mass="13817">MYELVCYEARLLLLRAGFFCVDLRCKLDQLRCRLLDQLGHPLYSSLDIFSIAFSSSSFSSLPICYSAHLRARSLSVTSASSVGSRLICFRSSTSCELNKSTVADQKRAESDELNVIEKMSKME</sequence>
<dbReference type="EMBL" id="KQ992472">
    <property type="protein sequence ID" value="KZV50319.1"/>
    <property type="molecule type" value="Genomic_DNA"/>
</dbReference>
<gene>
    <name evidence="1" type="ORF">F511_38294</name>
</gene>
<accession>A0A2Z7D096</accession>